<dbReference type="Gene3D" id="2.60.40.1640">
    <property type="entry name" value="Conserved domain protein"/>
    <property type="match status" value="1"/>
</dbReference>
<evidence type="ECO:0000313" key="5">
    <source>
        <dbReference type="Proteomes" id="UP001322664"/>
    </source>
</evidence>
<keyword evidence="1" id="KW-1133">Transmembrane helix</keyword>
<protein>
    <submittedName>
        <fullName evidence="4">DUF4179 domain-containing protein</fullName>
    </submittedName>
</protein>
<dbReference type="Gene3D" id="2.60.40.1630">
    <property type="entry name" value="bacillus anthracis domain"/>
    <property type="match status" value="1"/>
</dbReference>
<accession>A0ABZ0S3W7</accession>
<keyword evidence="5" id="KW-1185">Reference proteome</keyword>
<evidence type="ECO:0000313" key="4">
    <source>
        <dbReference type="EMBL" id="WPK13833.1"/>
    </source>
</evidence>
<evidence type="ECO:0000256" key="1">
    <source>
        <dbReference type="SAM" id="Phobius"/>
    </source>
</evidence>
<dbReference type="Pfam" id="PF18705">
    <property type="entry name" value="DUF5643"/>
    <property type="match status" value="1"/>
</dbReference>
<evidence type="ECO:0000259" key="3">
    <source>
        <dbReference type="Pfam" id="PF18705"/>
    </source>
</evidence>
<gene>
    <name evidence="4" type="ORF">R6U77_09375</name>
</gene>
<dbReference type="EMBL" id="CP137624">
    <property type="protein sequence ID" value="WPK13833.1"/>
    <property type="molecule type" value="Genomic_DNA"/>
</dbReference>
<dbReference type="InterPro" id="IPR025436">
    <property type="entry name" value="DUF4179"/>
</dbReference>
<organism evidence="4 5">
    <name type="scientific">Lysinibacillus louembei</name>
    <dbReference type="NCBI Taxonomy" id="1470088"/>
    <lineage>
        <taxon>Bacteria</taxon>
        <taxon>Bacillati</taxon>
        <taxon>Bacillota</taxon>
        <taxon>Bacilli</taxon>
        <taxon>Bacillales</taxon>
        <taxon>Bacillaceae</taxon>
        <taxon>Lysinibacillus</taxon>
    </lineage>
</organism>
<feature type="domain" description="DUF5643" evidence="3">
    <location>
        <begin position="217"/>
        <end position="324"/>
    </location>
</feature>
<proteinExistence type="predicted"/>
<evidence type="ECO:0000259" key="2">
    <source>
        <dbReference type="Pfam" id="PF13786"/>
    </source>
</evidence>
<feature type="domain" description="DUF4179" evidence="2">
    <location>
        <begin position="37"/>
        <end position="127"/>
    </location>
</feature>
<dbReference type="RefSeq" id="WP_319838263.1">
    <property type="nucleotide sequence ID" value="NZ_CP137624.1"/>
</dbReference>
<feature type="transmembrane region" description="Helical" evidence="1">
    <location>
        <begin position="45"/>
        <end position="67"/>
    </location>
</feature>
<keyword evidence="1" id="KW-0812">Transmembrane</keyword>
<dbReference type="Pfam" id="PF13786">
    <property type="entry name" value="DUF4179"/>
    <property type="match status" value="1"/>
</dbReference>
<name>A0ABZ0S3W7_9BACI</name>
<sequence>MSDYKKFANLNIDELEPMAVDELEKKRLTKHVLGQKKKRAIWRKYAIIAAILLSGTIVTPLTFPSFAAQIPFMKNIVEYTDKYFIHNNYSDLATIVEQVQTSDGISIMIENAIFDGTSVTLTYAIESEKNLGELHFINGSANIDIQSATGAGGGMSLERIDANTYVGVMKITPFFEGVAPEEVLVSWHPTDIQAESGVVYKGDWSFEFKLPKLENDVKKVHVEQEVDGVQVIINSIEQNALSTIVHYTQQLDKNTMEEWPWASITIKKVRDNLGNVYEAQGNGGQGNIETATMHWSFSIDQLPPEATTLFITPEIFYSKGAGDNKVGPVMPEMAIDLK</sequence>
<dbReference type="InterPro" id="IPR040680">
    <property type="entry name" value="DUF5643"/>
</dbReference>
<keyword evidence="1" id="KW-0472">Membrane</keyword>
<reference evidence="4 5" key="1">
    <citation type="submission" date="2023-09" db="EMBL/GenBank/DDBJ databases">
        <authorList>
            <person name="Page C.A."/>
            <person name="Perez-Diaz I.M."/>
        </authorList>
    </citation>
    <scope>NUCLEOTIDE SEQUENCE [LARGE SCALE GENOMIC DNA]</scope>
    <source>
        <strain evidence="4 5">Ll15</strain>
    </source>
</reference>
<dbReference type="Proteomes" id="UP001322664">
    <property type="component" value="Chromosome"/>
</dbReference>